<dbReference type="PANTHER" id="PTHR23402:SF1">
    <property type="entry name" value="PYROGLUTAMYL-PEPTIDASE I"/>
    <property type="match status" value="1"/>
</dbReference>
<comment type="subunit">
    <text evidence="9">Homotetramer.</text>
</comment>
<evidence type="ECO:0000256" key="10">
    <source>
        <dbReference type="PROSITE-ProRule" id="PRU10076"/>
    </source>
</evidence>
<dbReference type="InterPro" id="IPR000816">
    <property type="entry name" value="Peptidase_C15"/>
</dbReference>
<dbReference type="NCBIfam" id="TIGR00504">
    <property type="entry name" value="pyro_pdase"/>
    <property type="match status" value="1"/>
</dbReference>
<evidence type="ECO:0000256" key="11">
    <source>
        <dbReference type="PROSITE-ProRule" id="PRU10077"/>
    </source>
</evidence>
<evidence type="ECO:0000256" key="8">
    <source>
        <dbReference type="ARBA" id="ARBA00022807"/>
    </source>
</evidence>
<keyword evidence="6 9" id="KW-0645">Protease</keyword>
<dbReference type="InterPro" id="IPR016125">
    <property type="entry name" value="Peptidase_C15-like"/>
</dbReference>
<dbReference type="PIRSF" id="PIRSF015592">
    <property type="entry name" value="Prld-crbxl_pptds"/>
    <property type="match status" value="1"/>
</dbReference>
<gene>
    <name evidence="9" type="primary">pcp</name>
    <name evidence="12" type="ORF">MBSD_n0747</name>
</gene>
<dbReference type="AlphaFoldDB" id="A0A0K8QLZ2"/>
<dbReference type="CDD" id="cd00501">
    <property type="entry name" value="Peptidase_C15"/>
    <property type="match status" value="1"/>
</dbReference>
<comment type="similarity">
    <text evidence="4 9">Belongs to the peptidase C15 family.</text>
</comment>
<dbReference type="Pfam" id="PF01470">
    <property type="entry name" value="Peptidase_C15"/>
    <property type="match status" value="1"/>
</dbReference>
<evidence type="ECO:0000313" key="13">
    <source>
        <dbReference type="Proteomes" id="UP000253740"/>
    </source>
</evidence>
<evidence type="ECO:0000256" key="5">
    <source>
        <dbReference type="ARBA" id="ARBA00022490"/>
    </source>
</evidence>
<dbReference type="STRING" id="1475481.GCA_000953855_00757"/>
<dbReference type="InterPro" id="IPR033694">
    <property type="entry name" value="PGPEP1_Cys_AS"/>
</dbReference>
<dbReference type="Proteomes" id="UP000253740">
    <property type="component" value="Unassembled WGS sequence"/>
</dbReference>
<dbReference type="InterPro" id="IPR033693">
    <property type="entry name" value="PGPEP1_Glu_AS"/>
</dbReference>
<keyword evidence="8 9" id="KW-0788">Thiol protease</keyword>
<accession>A0A0K8QLZ2</accession>
<dbReference type="NCBIfam" id="NF009676">
    <property type="entry name" value="PRK13197.1"/>
    <property type="match status" value="1"/>
</dbReference>
<dbReference type="PANTHER" id="PTHR23402">
    <property type="entry name" value="PROTEASE FAMILY C15 PYROGLUTAMYL-PEPTIDASE I-RELATED"/>
    <property type="match status" value="1"/>
</dbReference>
<evidence type="ECO:0000256" key="4">
    <source>
        <dbReference type="ARBA" id="ARBA00006641"/>
    </source>
</evidence>
<evidence type="ECO:0000256" key="3">
    <source>
        <dbReference type="ARBA" id="ARBA00004496"/>
    </source>
</evidence>
<evidence type="ECO:0000256" key="7">
    <source>
        <dbReference type="ARBA" id="ARBA00022801"/>
    </source>
</evidence>
<comment type="function">
    <text evidence="2 9">Removes 5-oxoproline from various penultimate amino acid residues except L-proline.</text>
</comment>
<dbReference type="HAMAP" id="MF_00417">
    <property type="entry name" value="Pyrrolid_peptidase"/>
    <property type="match status" value="1"/>
</dbReference>
<name>A0A0K8QLZ2_9GAMM</name>
<dbReference type="SUPFAM" id="SSF53182">
    <property type="entry name" value="Pyrrolidone carboxyl peptidase (pyroglutamate aminopeptidase)"/>
    <property type="match status" value="1"/>
</dbReference>
<dbReference type="PRINTS" id="PR00706">
    <property type="entry name" value="PYROGLUPTASE"/>
</dbReference>
<dbReference type="PROSITE" id="PS01333">
    <property type="entry name" value="PYRASE_GLU"/>
    <property type="match status" value="1"/>
</dbReference>
<feature type="active site" evidence="9">
    <location>
        <position position="163"/>
    </location>
</feature>
<dbReference type="GO" id="GO:0016920">
    <property type="term" value="F:pyroglutamyl-peptidase activity"/>
    <property type="evidence" value="ECO:0007669"/>
    <property type="project" value="UniProtKB-UniRule"/>
</dbReference>
<dbReference type="InterPro" id="IPR036440">
    <property type="entry name" value="Peptidase_C15-like_sf"/>
</dbReference>
<dbReference type="PROSITE" id="PS01334">
    <property type="entry name" value="PYRASE_CYS"/>
    <property type="match status" value="1"/>
</dbReference>
<organism evidence="12">
    <name type="scientific">Mizugakiibacter sediminis</name>
    <dbReference type="NCBI Taxonomy" id="1475481"/>
    <lineage>
        <taxon>Bacteria</taxon>
        <taxon>Pseudomonadati</taxon>
        <taxon>Pseudomonadota</taxon>
        <taxon>Gammaproteobacteria</taxon>
        <taxon>Lysobacterales</taxon>
        <taxon>Rhodanobacteraceae</taxon>
        <taxon>Mizugakiibacter</taxon>
    </lineage>
</organism>
<dbReference type="InterPro" id="IPR029762">
    <property type="entry name" value="PGP-I_bact-type"/>
</dbReference>
<evidence type="ECO:0000256" key="2">
    <source>
        <dbReference type="ARBA" id="ARBA00002280"/>
    </source>
</evidence>
<evidence type="ECO:0000256" key="1">
    <source>
        <dbReference type="ARBA" id="ARBA00001770"/>
    </source>
</evidence>
<dbReference type="EC" id="3.4.19.3" evidence="9"/>
<evidence type="ECO:0000313" key="12">
    <source>
        <dbReference type="EMBL" id="GAP65457.1"/>
    </source>
</evidence>
<keyword evidence="7 9" id="KW-0378">Hydrolase</keyword>
<feature type="active site" evidence="9 11">
    <location>
        <position position="140"/>
    </location>
</feature>
<proteinExistence type="inferred from homology"/>
<dbReference type="FunFam" id="3.40.630.20:FF:000001">
    <property type="entry name" value="Pyrrolidone-carboxylate peptidase"/>
    <property type="match status" value="1"/>
</dbReference>
<feature type="active site" evidence="9 10">
    <location>
        <position position="77"/>
    </location>
</feature>
<sequence>MLLTGFDPFDGEPLNPSWETVHALHGARIAGHRVAAAQLPTEFGRSLVELRRAIAAHRPALVLAVGQAGGRSRISIERVAINVDDARIPDNAGLQPVDRPIVADGPTAYFSTLPIKAMLAALQRAGIPAEISQTAGTYVCNHVFYGLMHQTARRRGVRAGFVHIPYLPEQAVRHRDAPSMAREDVLRALRLLVRVALTTREDARIAAGATA</sequence>
<reference evidence="12" key="1">
    <citation type="submission" date="2015-08" db="EMBL/GenBank/DDBJ databases">
        <title>Complete DNA Sequence of Pseudomonas syringae pv. actinidiae, the Causal Agent of Kiwifruit Canker Disease.</title>
        <authorList>
            <person name="Rikkerink E.H.A."/>
            <person name="Fineran P.C."/>
        </authorList>
    </citation>
    <scope>NUCLEOTIDE SEQUENCE</scope>
    <source>
        <strain evidence="12">SkMP5</strain>
    </source>
</reference>
<comment type="catalytic activity">
    <reaction evidence="1 9 10">
        <text>Release of an N-terminal pyroglutamyl group from a polypeptide, the second amino acid generally not being Pro.</text>
        <dbReference type="EC" id="3.4.19.3"/>
    </reaction>
</comment>
<evidence type="ECO:0000256" key="6">
    <source>
        <dbReference type="ARBA" id="ARBA00022670"/>
    </source>
</evidence>
<dbReference type="EMBL" id="DF970160">
    <property type="protein sequence ID" value="GAP65457.1"/>
    <property type="molecule type" value="Genomic_DNA"/>
</dbReference>
<evidence type="ECO:0000256" key="9">
    <source>
        <dbReference type="HAMAP-Rule" id="MF_00417"/>
    </source>
</evidence>
<keyword evidence="13" id="KW-1185">Reference proteome</keyword>
<keyword evidence="5 9" id="KW-0963">Cytoplasm</keyword>
<protein>
    <recommendedName>
        <fullName evidence="9">Pyrrolidone-carboxylate peptidase</fullName>
        <ecNumber evidence="9">3.4.19.3</ecNumber>
    </recommendedName>
    <alternativeName>
        <fullName evidence="9">5-oxoprolyl-peptidase</fullName>
    </alternativeName>
    <alternativeName>
        <fullName evidence="9">Pyroglutamyl-peptidase I</fullName>
        <shortName evidence="9">PGP-I</shortName>
        <shortName evidence="9">Pyrase</shortName>
    </alternativeName>
</protein>
<dbReference type="GO" id="GO:0005829">
    <property type="term" value="C:cytosol"/>
    <property type="evidence" value="ECO:0007669"/>
    <property type="project" value="InterPro"/>
</dbReference>
<dbReference type="Gene3D" id="3.40.630.20">
    <property type="entry name" value="Peptidase C15, pyroglutamyl peptidase I-like"/>
    <property type="match status" value="1"/>
</dbReference>
<comment type="subcellular location">
    <subcellularLocation>
        <location evidence="3 9">Cytoplasm</location>
    </subcellularLocation>
</comment>
<dbReference type="GO" id="GO:0006508">
    <property type="term" value="P:proteolysis"/>
    <property type="evidence" value="ECO:0007669"/>
    <property type="project" value="UniProtKB-KW"/>
</dbReference>